<dbReference type="AlphaFoldDB" id="A0A7L4ZSK5"/>
<dbReference type="KEGG" id="kan:IMCC3317_47500"/>
<keyword evidence="1" id="KW-0732">Signal</keyword>
<dbReference type="Proteomes" id="UP000464657">
    <property type="component" value="Chromosome"/>
</dbReference>
<dbReference type="OrthoDB" id="1522899at2"/>
<feature type="chain" id="PRO_5029677576" evidence="1">
    <location>
        <begin position="23"/>
        <end position="445"/>
    </location>
</feature>
<evidence type="ECO:0000256" key="1">
    <source>
        <dbReference type="SAM" id="SignalP"/>
    </source>
</evidence>
<dbReference type="Gene3D" id="1.25.40.10">
    <property type="entry name" value="Tetratricopeptide repeat domain"/>
    <property type="match status" value="1"/>
</dbReference>
<feature type="signal peptide" evidence="1">
    <location>
        <begin position="1"/>
        <end position="22"/>
    </location>
</feature>
<accession>A0A7L4ZSK5</accession>
<protein>
    <submittedName>
        <fullName evidence="2">Photosystem I assembly protein Ycf3</fullName>
    </submittedName>
</protein>
<proteinExistence type="predicted"/>
<dbReference type="InterPro" id="IPR011990">
    <property type="entry name" value="TPR-like_helical_dom_sf"/>
</dbReference>
<sequence length="445" mass="50427">MKTVTTVFVTTFCVLFSFVLNSQNDCTNTLSLFNENVKTKRFTEALPQLAYLRENCATFHSAIYARGETLLEHELNQATDKENAALALIQLYKDRIKNVPLKTKKGTILSKIGAVMIDYSIGSITAQYAVFDEAFQTDQKNFKHPTYLYRYFELYYKMYIDGNHGISLENLIEKQEVVATKFTFEKERSLKIKNDGKSSKKVDWATKNIEAIDTFLNNMNLLIEKEATCETLIPMYQKKFEVNKNKLDWMKKSASTLDAKGCENDALFIELVETIDALEPSAKTKFFLYKFHVSKGNSAKANVYLAQYLDMETDDSKRATVLTNLGNEAAKNGQKSKARNYFLDVLKIDASSGKTYLSIARLYGSSANECGSDEFTKRATYWKAAEMARKAVNIDASVKNEATELIHFYMESAPSKTLIFDKTYTGGEKIPMKCWIGGNAIVPKL</sequence>
<gene>
    <name evidence="2" type="primary">ycf3_9</name>
    <name evidence="2" type="ORF">IMCC3317_47500</name>
</gene>
<dbReference type="RefSeq" id="WP_160131818.1">
    <property type="nucleotide sequence ID" value="NZ_CP019288.1"/>
</dbReference>
<evidence type="ECO:0000313" key="2">
    <source>
        <dbReference type="EMBL" id="QHI39340.1"/>
    </source>
</evidence>
<evidence type="ECO:0000313" key="3">
    <source>
        <dbReference type="Proteomes" id="UP000464657"/>
    </source>
</evidence>
<reference evidence="2 3" key="1">
    <citation type="journal article" date="2013" name="Int. J. Syst. Evol. Microbiol.">
        <title>Kordia antarctica sp. nov., isolated from Antarctic seawater.</title>
        <authorList>
            <person name="Baek K."/>
            <person name="Choi A."/>
            <person name="Kang I."/>
            <person name="Lee K."/>
            <person name="Cho J.C."/>
        </authorList>
    </citation>
    <scope>NUCLEOTIDE SEQUENCE [LARGE SCALE GENOMIC DNA]</scope>
    <source>
        <strain evidence="2 3">IMCC3317</strain>
    </source>
</reference>
<organism evidence="2 3">
    <name type="scientific">Kordia antarctica</name>
    <dbReference type="NCBI Taxonomy" id="1218801"/>
    <lineage>
        <taxon>Bacteria</taxon>
        <taxon>Pseudomonadati</taxon>
        <taxon>Bacteroidota</taxon>
        <taxon>Flavobacteriia</taxon>
        <taxon>Flavobacteriales</taxon>
        <taxon>Flavobacteriaceae</taxon>
        <taxon>Kordia</taxon>
    </lineage>
</organism>
<dbReference type="SUPFAM" id="SSF48452">
    <property type="entry name" value="TPR-like"/>
    <property type="match status" value="1"/>
</dbReference>
<dbReference type="EMBL" id="CP019288">
    <property type="protein sequence ID" value="QHI39340.1"/>
    <property type="molecule type" value="Genomic_DNA"/>
</dbReference>
<keyword evidence="3" id="KW-1185">Reference proteome</keyword>
<name>A0A7L4ZSK5_9FLAO</name>